<dbReference type="Proteomes" id="UP001159428">
    <property type="component" value="Unassembled WGS sequence"/>
</dbReference>
<reference evidence="2 3" key="1">
    <citation type="submission" date="2022-05" db="EMBL/GenBank/DDBJ databases">
        <authorList>
            <consortium name="Genoscope - CEA"/>
            <person name="William W."/>
        </authorList>
    </citation>
    <scope>NUCLEOTIDE SEQUENCE [LARGE SCALE GENOMIC DNA]</scope>
</reference>
<comment type="caution">
    <text evidence="2">The sequence shown here is derived from an EMBL/GenBank/DDBJ whole genome shotgun (WGS) entry which is preliminary data.</text>
</comment>
<dbReference type="PROSITE" id="PS50011">
    <property type="entry name" value="PROTEIN_KINASE_DOM"/>
    <property type="match status" value="1"/>
</dbReference>
<dbReference type="GO" id="GO:0005524">
    <property type="term" value="F:ATP binding"/>
    <property type="evidence" value="ECO:0007669"/>
    <property type="project" value="InterPro"/>
</dbReference>
<organism evidence="2 3">
    <name type="scientific">Pocillopora meandrina</name>
    <dbReference type="NCBI Taxonomy" id="46732"/>
    <lineage>
        <taxon>Eukaryota</taxon>
        <taxon>Metazoa</taxon>
        <taxon>Cnidaria</taxon>
        <taxon>Anthozoa</taxon>
        <taxon>Hexacorallia</taxon>
        <taxon>Scleractinia</taxon>
        <taxon>Astrocoeniina</taxon>
        <taxon>Pocilloporidae</taxon>
        <taxon>Pocillopora</taxon>
    </lineage>
</organism>
<evidence type="ECO:0000313" key="2">
    <source>
        <dbReference type="EMBL" id="CAH3167508.1"/>
    </source>
</evidence>
<dbReference type="PANTHER" id="PTHR24416">
    <property type="entry name" value="TYROSINE-PROTEIN KINASE RECEPTOR"/>
    <property type="match status" value="1"/>
</dbReference>
<dbReference type="Pfam" id="PF07714">
    <property type="entry name" value="PK_Tyr_Ser-Thr"/>
    <property type="match status" value="1"/>
</dbReference>
<feature type="non-terminal residue" evidence="2">
    <location>
        <position position="291"/>
    </location>
</feature>
<dbReference type="Gene3D" id="1.10.510.10">
    <property type="entry name" value="Transferase(Phosphotransferase) domain 1"/>
    <property type="match status" value="1"/>
</dbReference>
<dbReference type="GO" id="GO:0005886">
    <property type="term" value="C:plasma membrane"/>
    <property type="evidence" value="ECO:0007669"/>
    <property type="project" value="TreeGrafter"/>
</dbReference>
<protein>
    <recommendedName>
        <fullName evidence="1">Protein kinase domain-containing protein</fullName>
    </recommendedName>
</protein>
<dbReference type="InterPro" id="IPR011009">
    <property type="entry name" value="Kinase-like_dom_sf"/>
</dbReference>
<dbReference type="PRINTS" id="PR00109">
    <property type="entry name" value="TYRKINASE"/>
</dbReference>
<accession>A0AAU9Y4Y0</accession>
<dbReference type="GO" id="GO:0004714">
    <property type="term" value="F:transmembrane receptor protein tyrosine kinase activity"/>
    <property type="evidence" value="ECO:0007669"/>
    <property type="project" value="TreeGrafter"/>
</dbReference>
<dbReference type="InterPro" id="IPR000719">
    <property type="entry name" value="Prot_kinase_dom"/>
</dbReference>
<dbReference type="InterPro" id="IPR001245">
    <property type="entry name" value="Ser-Thr/Tyr_kinase_cat_dom"/>
</dbReference>
<dbReference type="PANTHER" id="PTHR24416:SF622">
    <property type="entry name" value="PROTEIN KINASE DOMAIN-CONTAINING PROTEIN"/>
    <property type="match status" value="1"/>
</dbReference>
<dbReference type="AlphaFoldDB" id="A0AAU9Y4Y0"/>
<dbReference type="GO" id="GO:0007169">
    <property type="term" value="P:cell surface receptor protein tyrosine kinase signaling pathway"/>
    <property type="evidence" value="ECO:0007669"/>
    <property type="project" value="TreeGrafter"/>
</dbReference>
<proteinExistence type="predicted"/>
<dbReference type="SUPFAM" id="SSF56112">
    <property type="entry name" value="Protein kinase-like (PK-like)"/>
    <property type="match status" value="1"/>
</dbReference>
<dbReference type="InterPro" id="IPR050122">
    <property type="entry name" value="RTK"/>
</dbReference>
<keyword evidence="3" id="KW-1185">Reference proteome</keyword>
<dbReference type="EMBL" id="CALNXJ010000158">
    <property type="protein sequence ID" value="CAH3167508.1"/>
    <property type="molecule type" value="Genomic_DNA"/>
</dbReference>
<name>A0AAU9Y4Y0_9CNID</name>
<feature type="domain" description="Protein kinase" evidence="1">
    <location>
        <begin position="58"/>
        <end position="291"/>
    </location>
</feature>
<evidence type="ECO:0000259" key="1">
    <source>
        <dbReference type="PROSITE" id="PS50011"/>
    </source>
</evidence>
<sequence length="291" mass="32782">MVDTEQDINIDDMNDSGNMEVYRKYTWIQERPLSSYETEPFLDGRNTPDENKNTGGLFTVSNEFWATALADVLIPRDQVSVGDPLYRVQSPVELCFDSVLSFTDEVDMDTITSFYVGSNGHKGFKHPNVVELVGVILQCSTPPYIVTPLTRNGYLGHFLKISRATSARVQTITSRQLIEFGIEICKGMDYITQKKIVHRNLAAKNCIVNDDLSIKITDFSLARDVNTTNLNDKGIRSRLLVKWTALEGLAEEGQFSEKSDVWSFGVVLWEIVPLAKAPYQAIDSSKMEQHL</sequence>
<evidence type="ECO:0000313" key="3">
    <source>
        <dbReference type="Proteomes" id="UP001159428"/>
    </source>
</evidence>
<dbReference type="GO" id="GO:0043235">
    <property type="term" value="C:receptor complex"/>
    <property type="evidence" value="ECO:0007669"/>
    <property type="project" value="TreeGrafter"/>
</dbReference>
<gene>
    <name evidence="2" type="ORF">PMEA_00007120</name>
</gene>